<dbReference type="InterPro" id="IPR014284">
    <property type="entry name" value="RNA_pol_sigma-70_dom"/>
</dbReference>
<dbReference type="Gene3D" id="1.10.1740.10">
    <property type="match status" value="1"/>
</dbReference>
<evidence type="ECO:0000256" key="3">
    <source>
        <dbReference type="ARBA" id="ARBA00023163"/>
    </source>
</evidence>
<keyword evidence="3" id="KW-0804">Transcription</keyword>
<evidence type="ECO:0000313" key="7">
    <source>
        <dbReference type="Proteomes" id="UP000316706"/>
    </source>
</evidence>
<dbReference type="EMBL" id="VFPO01000001">
    <property type="protein sequence ID" value="TQM72357.1"/>
    <property type="molecule type" value="Genomic_DNA"/>
</dbReference>
<keyword evidence="7" id="KW-1185">Reference proteome</keyword>
<name>A0A543IP38_9ACTN</name>
<dbReference type="NCBIfam" id="TIGR02937">
    <property type="entry name" value="sigma70-ECF"/>
    <property type="match status" value="1"/>
</dbReference>
<dbReference type="GO" id="GO:0006352">
    <property type="term" value="P:DNA-templated transcription initiation"/>
    <property type="evidence" value="ECO:0007669"/>
    <property type="project" value="InterPro"/>
</dbReference>
<protein>
    <submittedName>
        <fullName evidence="6">RNA polymerase sigma factor (Sigma-70 family)</fullName>
    </submittedName>
</protein>
<sequence length="561" mass="58275">MPRMSPSVPAADRTLVKGLNAGDEAAFAALYDEYGERLYDYALSMTGDEKVAADIVHDTFIDAGRRAPRMRDHLYLSSWLYGSARRRCIRRGRAKVLFWDRDGDFSDVPFPDGADRGDPGPDWPSSDELHGLFRGALAEVDPAQQEVLLLALRHGLRPGRLGATLGLSSRRAAARVRTGLAELTAALEREIDRANRACAAGAAAQEADAVAVPAAGAPARRDEAGAASPKADSPKAASPKAAPYGATGLRSRAARLGCALRRRPEAGPADPAAERHAAGCAGCRRRGAVTAAELFRRAPAPVLPAALRHRVMHTATDPELAGYRADIAARGGALTPSGMPSQPDVPSPFTRRWLLTGGGMAGALVAALVAAFVMGPGIGSDALSWPPFRTEPQPSITHQPPPNGSNSGAEPSRGPGAGAPGGPSAQPPLRPQTETGTTPESSADPARPPDPAPPPPSSSDPDVPSAGRLVVDTAKVELYGTKTGHVSLAAENGPVTWTAMTSTSQLVLSETQGGIDEGGTSQVKVKLRTFLIGLPGEGTLTFTDSEGGTHTVKVVWGVSLL</sequence>
<dbReference type="OrthoDB" id="3453271at2"/>
<gene>
    <name evidence="6" type="ORF">FHX41_6157</name>
</gene>
<evidence type="ECO:0000256" key="1">
    <source>
        <dbReference type="ARBA" id="ARBA00023015"/>
    </source>
</evidence>
<feature type="compositionally biased region" description="Low complexity" evidence="4">
    <location>
        <begin position="225"/>
        <end position="244"/>
    </location>
</feature>
<dbReference type="InterPro" id="IPR039425">
    <property type="entry name" value="RNA_pol_sigma-70-like"/>
</dbReference>
<evidence type="ECO:0000256" key="4">
    <source>
        <dbReference type="SAM" id="MobiDB-lite"/>
    </source>
</evidence>
<feature type="domain" description="RNA polymerase sigma-70 region 2" evidence="5">
    <location>
        <begin position="30"/>
        <end position="93"/>
    </location>
</feature>
<dbReference type="InterPro" id="IPR013325">
    <property type="entry name" value="RNA_pol_sigma_r2"/>
</dbReference>
<evidence type="ECO:0000256" key="2">
    <source>
        <dbReference type="ARBA" id="ARBA00023082"/>
    </source>
</evidence>
<dbReference type="Proteomes" id="UP000316706">
    <property type="component" value="Unassembled WGS sequence"/>
</dbReference>
<reference evidence="6 7" key="1">
    <citation type="submission" date="2019-06" db="EMBL/GenBank/DDBJ databases">
        <title>Sequencing the genomes of 1000 actinobacteria strains.</title>
        <authorList>
            <person name="Klenk H.-P."/>
        </authorList>
    </citation>
    <scope>NUCLEOTIDE SEQUENCE [LARGE SCALE GENOMIC DNA]</scope>
    <source>
        <strain evidence="6 7">DSM 45043</strain>
    </source>
</reference>
<dbReference type="AlphaFoldDB" id="A0A543IP38"/>
<organism evidence="6 7">
    <name type="scientific">Actinomadura hallensis</name>
    <dbReference type="NCBI Taxonomy" id="337895"/>
    <lineage>
        <taxon>Bacteria</taxon>
        <taxon>Bacillati</taxon>
        <taxon>Actinomycetota</taxon>
        <taxon>Actinomycetes</taxon>
        <taxon>Streptosporangiales</taxon>
        <taxon>Thermomonosporaceae</taxon>
        <taxon>Actinomadura</taxon>
    </lineage>
</organism>
<keyword evidence="1" id="KW-0805">Transcription regulation</keyword>
<evidence type="ECO:0000259" key="5">
    <source>
        <dbReference type="Pfam" id="PF04542"/>
    </source>
</evidence>
<evidence type="ECO:0000313" key="6">
    <source>
        <dbReference type="EMBL" id="TQM72357.1"/>
    </source>
</evidence>
<feature type="compositionally biased region" description="Pro residues" evidence="4">
    <location>
        <begin position="446"/>
        <end position="458"/>
    </location>
</feature>
<dbReference type="InterPro" id="IPR007627">
    <property type="entry name" value="RNA_pol_sigma70_r2"/>
</dbReference>
<keyword evidence="2" id="KW-0731">Sigma factor</keyword>
<dbReference type="PANTHER" id="PTHR43133:SF62">
    <property type="entry name" value="RNA POLYMERASE SIGMA FACTOR SIGZ"/>
    <property type="match status" value="1"/>
</dbReference>
<feature type="region of interest" description="Disordered" evidence="4">
    <location>
        <begin position="384"/>
        <end position="466"/>
    </location>
</feature>
<comment type="caution">
    <text evidence="6">The sequence shown here is derived from an EMBL/GenBank/DDBJ whole genome shotgun (WGS) entry which is preliminary data.</text>
</comment>
<dbReference type="SUPFAM" id="SSF88946">
    <property type="entry name" value="Sigma2 domain of RNA polymerase sigma factors"/>
    <property type="match status" value="1"/>
</dbReference>
<dbReference type="GO" id="GO:0016987">
    <property type="term" value="F:sigma factor activity"/>
    <property type="evidence" value="ECO:0007669"/>
    <property type="project" value="UniProtKB-KW"/>
</dbReference>
<feature type="region of interest" description="Disordered" evidence="4">
    <location>
        <begin position="214"/>
        <end position="244"/>
    </location>
</feature>
<dbReference type="Pfam" id="PF04542">
    <property type="entry name" value="Sigma70_r2"/>
    <property type="match status" value="1"/>
</dbReference>
<accession>A0A543IP38</accession>
<proteinExistence type="predicted"/>
<dbReference type="PANTHER" id="PTHR43133">
    <property type="entry name" value="RNA POLYMERASE ECF-TYPE SIGMA FACTO"/>
    <property type="match status" value="1"/>
</dbReference>